<dbReference type="AlphaFoldDB" id="A0AAV1B3P8"/>
<protein>
    <recommendedName>
        <fullName evidence="4">Transmembrane protein</fullName>
    </recommendedName>
</protein>
<evidence type="ECO:0000313" key="3">
    <source>
        <dbReference type="Proteomes" id="UP001157006"/>
    </source>
</evidence>
<dbReference type="InterPro" id="IPR040411">
    <property type="entry name" value="At5g23160-like"/>
</dbReference>
<gene>
    <name evidence="2" type="ORF">VFH_VI010680</name>
</gene>
<dbReference type="PANTHER" id="PTHR34379:SF15">
    <property type="entry name" value="PROTEIN, PUTATIVE-RELATED"/>
    <property type="match status" value="1"/>
</dbReference>
<dbReference type="PANTHER" id="PTHR34379">
    <property type="entry name" value="OS07G0553800 PROTEIN"/>
    <property type="match status" value="1"/>
</dbReference>
<sequence>MTRSFSKNKFSHCFRPVVDIDGLLESKLAAHRSENKPEQHHKKRTVLKVIKAAVLETILNTRALHKYPYGLACFGGFKNNFSTHKKETKASQSSLSTVSLNSSSFSSPKVILQSENMATKGNHEKESSSGSALLEKQKKFEFCAICLVVISLIFTVFWGKLFGIILTSICLYFFFLFNSNYSCQMMLLKSRIYSVVCSTNMNVKGHYEMCANCHNEH</sequence>
<keyword evidence="1" id="KW-1133">Transmembrane helix</keyword>
<evidence type="ECO:0000313" key="2">
    <source>
        <dbReference type="EMBL" id="CAI8616047.1"/>
    </source>
</evidence>
<feature type="transmembrane region" description="Helical" evidence="1">
    <location>
        <begin position="164"/>
        <end position="181"/>
    </location>
</feature>
<keyword evidence="1" id="KW-0472">Membrane</keyword>
<accession>A0AAV1B3P8</accession>
<proteinExistence type="predicted"/>
<dbReference type="EMBL" id="OX451741">
    <property type="protein sequence ID" value="CAI8616047.1"/>
    <property type="molecule type" value="Genomic_DNA"/>
</dbReference>
<dbReference type="Proteomes" id="UP001157006">
    <property type="component" value="Chromosome 6"/>
</dbReference>
<evidence type="ECO:0000256" key="1">
    <source>
        <dbReference type="SAM" id="Phobius"/>
    </source>
</evidence>
<keyword evidence="3" id="KW-1185">Reference proteome</keyword>
<keyword evidence="1" id="KW-0812">Transmembrane</keyword>
<feature type="transmembrane region" description="Helical" evidence="1">
    <location>
        <begin position="140"/>
        <end position="158"/>
    </location>
</feature>
<evidence type="ECO:0008006" key="4">
    <source>
        <dbReference type="Google" id="ProtNLM"/>
    </source>
</evidence>
<organism evidence="2 3">
    <name type="scientific">Vicia faba</name>
    <name type="common">Broad bean</name>
    <name type="synonym">Faba vulgaris</name>
    <dbReference type="NCBI Taxonomy" id="3906"/>
    <lineage>
        <taxon>Eukaryota</taxon>
        <taxon>Viridiplantae</taxon>
        <taxon>Streptophyta</taxon>
        <taxon>Embryophyta</taxon>
        <taxon>Tracheophyta</taxon>
        <taxon>Spermatophyta</taxon>
        <taxon>Magnoliopsida</taxon>
        <taxon>eudicotyledons</taxon>
        <taxon>Gunneridae</taxon>
        <taxon>Pentapetalae</taxon>
        <taxon>rosids</taxon>
        <taxon>fabids</taxon>
        <taxon>Fabales</taxon>
        <taxon>Fabaceae</taxon>
        <taxon>Papilionoideae</taxon>
        <taxon>50 kb inversion clade</taxon>
        <taxon>NPAAA clade</taxon>
        <taxon>Hologalegina</taxon>
        <taxon>IRL clade</taxon>
        <taxon>Fabeae</taxon>
        <taxon>Vicia</taxon>
    </lineage>
</organism>
<reference evidence="2 3" key="1">
    <citation type="submission" date="2023-01" db="EMBL/GenBank/DDBJ databases">
        <authorList>
            <person name="Kreplak J."/>
        </authorList>
    </citation>
    <scope>NUCLEOTIDE SEQUENCE [LARGE SCALE GENOMIC DNA]</scope>
</reference>
<name>A0AAV1B3P8_VICFA</name>